<gene>
    <name evidence="5" type="ORF">SPAR_32041</name>
</gene>
<dbReference type="Proteomes" id="UP000186168">
    <property type="component" value="Unassembled WGS sequence"/>
</dbReference>
<feature type="domain" description="Thiamine pyrophosphate enzyme central" evidence="3">
    <location>
        <begin position="62"/>
        <end position="192"/>
    </location>
</feature>
<dbReference type="GO" id="GO:0003824">
    <property type="term" value="F:catalytic activity"/>
    <property type="evidence" value="ECO:0007669"/>
    <property type="project" value="InterPro"/>
</dbReference>
<sequence>MGDALDRAFRAALTDRWPAAVLVSRAVLESEAPGHLAGDPAAPMAPVGFDPPAPRPRRQALSRAAEVLNGGRRVAIVVGQTGARAPGQVVEAAGLLGAGIAKTPLARDVLPDDLPCVAGVAGPLGSTVVAALLRDCDTLLLAGVADLDPGPARRTGPRRVVTIDTEAPAPRDGAVSAEVEVTADVAAALDELIPLLRRKRERGWRKEVERAVEDWRAEGRAKAKRFFGAAVSPRAVVAELSERLPERSVVITDAGSAMDWWTRHLELRTGMRATLSHGLAAPGASVPYAGAARLAFPDRPVIALVGDGAIQASGLNELVIVRGHLDRFAEHPPLVFCVLNNRDHSRLTWQRRTDYRDPLVAPSQDVPDVPYAEYARLLGLAGARCDRPGAVGDAWTDVLGGKGPVVVEFVVDGETPPDWAEEAQRGHPAARSVPRLPRSRLRRLIGTVGGGLFGPR</sequence>
<evidence type="ECO:0000256" key="2">
    <source>
        <dbReference type="SAM" id="MobiDB-lite"/>
    </source>
</evidence>
<dbReference type="InterPro" id="IPR047211">
    <property type="entry name" value="POXB-like"/>
</dbReference>
<dbReference type="GO" id="GO:0030976">
    <property type="term" value="F:thiamine pyrophosphate binding"/>
    <property type="evidence" value="ECO:0007669"/>
    <property type="project" value="InterPro"/>
</dbReference>
<dbReference type="GO" id="GO:0000287">
    <property type="term" value="F:magnesium ion binding"/>
    <property type="evidence" value="ECO:0007669"/>
    <property type="project" value="InterPro"/>
</dbReference>
<dbReference type="InterPro" id="IPR011766">
    <property type="entry name" value="TPP_enzyme_TPP-bd"/>
</dbReference>
<dbReference type="Gene3D" id="3.40.50.970">
    <property type="match status" value="1"/>
</dbReference>
<evidence type="ECO:0000313" key="6">
    <source>
        <dbReference type="Proteomes" id="UP000186168"/>
    </source>
</evidence>
<dbReference type="SUPFAM" id="SSF52518">
    <property type="entry name" value="Thiamin diphosphate-binding fold (THDP-binding)"/>
    <property type="match status" value="1"/>
</dbReference>
<feature type="domain" description="Thiamine pyrophosphate enzyme TPP-binding" evidence="4">
    <location>
        <begin position="253"/>
        <end position="409"/>
    </location>
</feature>
<dbReference type="RefSeq" id="WP_076971660.1">
    <property type="nucleotide sequence ID" value="NZ_ASQP01000399.1"/>
</dbReference>
<organism evidence="5 6">
    <name type="scientific">Streptomyces sparsogenes DSM 40356</name>
    <dbReference type="NCBI Taxonomy" id="1331668"/>
    <lineage>
        <taxon>Bacteria</taxon>
        <taxon>Bacillati</taxon>
        <taxon>Actinomycetota</taxon>
        <taxon>Actinomycetes</taxon>
        <taxon>Kitasatosporales</taxon>
        <taxon>Streptomycetaceae</taxon>
        <taxon>Streptomyces</taxon>
    </lineage>
</organism>
<dbReference type="InterPro" id="IPR029061">
    <property type="entry name" value="THDP-binding"/>
</dbReference>
<keyword evidence="5" id="KW-0670">Pyruvate</keyword>
<evidence type="ECO:0000313" key="5">
    <source>
        <dbReference type="EMBL" id="OMI35398.1"/>
    </source>
</evidence>
<feature type="region of interest" description="Disordered" evidence="2">
    <location>
        <begin position="34"/>
        <end position="56"/>
    </location>
</feature>
<dbReference type="Pfam" id="PF00205">
    <property type="entry name" value="TPP_enzyme_M"/>
    <property type="match status" value="1"/>
</dbReference>
<comment type="caution">
    <text evidence="5">The sequence shown here is derived from an EMBL/GenBank/DDBJ whole genome shotgun (WGS) entry which is preliminary data.</text>
</comment>
<dbReference type="Pfam" id="PF02775">
    <property type="entry name" value="TPP_enzyme_C"/>
    <property type="match status" value="1"/>
</dbReference>
<dbReference type="PANTHER" id="PTHR42981:SF2">
    <property type="entry name" value="PYRUVATE DEHYDROGENASE [UBIQUINONE]"/>
    <property type="match status" value="1"/>
</dbReference>
<accession>A0A1R1SB43</accession>
<evidence type="ECO:0000259" key="3">
    <source>
        <dbReference type="Pfam" id="PF00205"/>
    </source>
</evidence>
<evidence type="ECO:0000259" key="4">
    <source>
        <dbReference type="Pfam" id="PF02775"/>
    </source>
</evidence>
<dbReference type="AlphaFoldDB" id="A0A1R1SB43"/>
<dbReference type="InterPro" id="IPR012000">
    <property type="entry name" value="Thiamin_PyroP_enz_cen_dom"/>
</dbReference>
<dbReference type="EMBL" id="ASQP01000399">
    <property type="protein sequence ID" value="OMI35398.1"/>
    <property type="molecule type" value="Genomic_DNA"/>
</dbReference>
<comment type="similarity">
    <text evidence="1">Belongs to the TPP enzyme family.</text>
</comment>
<proteinExistence type="inferred from homology"/>
<reference evidence="5 6" key="1">
    <citation type="submission" date="2013-05" db="EMBL/GenBank/DDBJ databases">
        <title>Genome sequence of Streptomyces sparsogenes DSM 40356.</title>
        <authorList>
            <person name="Coyne S."/>
            <person name="Seebeck F.P."/>
        </authorList>
    </citation>
    <scope>NUCLEOTIDE SEQUENCE [LARGE SCALE GENOMIC DNA]</scope>
    <source>
        <strain evidence="5 6">DSM 40356</strain>
    </source>
</reference>
<evidence type="ECO:0000256" key="1">
    <source>
        <dbReference type="ARBA" id="ARBA00007812"/>
    </source>
</evidence>
<dbReference type="SUPFAM" id="SSF52467">
    <property type="entry name" value="DHS-like NAD/FAD-binding domain"/>
    <property type="match status" value="1"/>
</dbReference>
<dbReference type="PANTHER" id="PTHR42981">
    <property type="entry name" value="PYRUVATE DEHYDROGENASE [UBIQUINONE]"/>
    <property type="match status" value="1"/>
</dbReference>
<protein>
    <submittedName>
        <fullName evidence="5">Pyruvate decarboxylase</fullName>
    </submittedName>
</protein>
<name>A0A1R1SB43_9ACTN</name>
<dbReference type="InterPro" id="IPR029035">
    <property type="entry name" value="DHS-like_NAD/FAD-binding_dom"/>
</dbReference>
<keyword evidence="6" id="KW-1185">Reference proteome</keyword>
<dbReference type="Gene3D" id="3.40.50.1220">
    <property type="entry name" value="TPP-binding domain"/>
    <property type="match status" value="1"/>
</dbReference>